<keyword evidence="2" id="KW-1133">Transmembrane helix</keyword>
<feature type="region of interest" description="Disordered" evidence="1">
    <location>
        <begin position="129"/>
        <end position="159"/>
    </location>
</feature>
<evidence type="ECO:0000256" key="1">
    <source>
        <dbReference type="SAM" id="MobiDB-lite"/>
    </source>
</evidence>
<keyword evidence="2" id="KW-0812">Transmembrane</keyword>
<feature type="compositionally biased region" description="Basic and acidic residues" evidence="1">
    <location>
        <begin position="135"/>
        <end position="159"/>
    </location>
</feature>
<reference evidence="3 4" key="1">
    <citation type="submission" date="2016-11" db="EMBL/GenBank/DDBJ databases">
        <authorList>
            <person name="Jaros S."/>
            <person name="Januszkiewicz K."/>
            <person name="Wedrychowicz H."/>
        </authorList>
    </citation>
    <scope>NUCLEOTIDE SEQUENCE [LARGE SCALE GENOMIC DNA]</scope>
</reference>
<feature type="transmembrane region" description="Helical" evidence="2">
    <location>
        <begin position="71"/>
        <end position="91"/>
    </location>
</feature>
<dbReference type="AlphaFoldDB" id="A0A2X0PFX3"/>
<feature type="compositionally biased region" description="Low complexity" evidence="1">
    <location>
        <begin position="11"/>
        <end position="21"/>
    </location>
</feature>
<dbReference type="STRING" id="796604.A0A2X0PFX3"/>
<keyword evidence="4" id="KW-1185">Reference proteome</keyword>
<sequence length="159" mass="18057">MPRTNRSRSLAPYAPRPGAAPYHHRAPSIEHQKMAIFPPRQPPPRIKLPPVPVSALPQTVLPTPLSRGLQLGAFAFATGITFYAVLIYDFGEKEHCFMPIRRWFDAQTSGLFTLSDRERAAVDPRVRATPLPGAVERDNMVKPDQRTPIEYFKERENER</sequence>
<dbReference type="EMBL" id="FQNC01000049">
    <property type="protein sequence ID" value="SGY84652.1"/>
    <property type="molecule type" value="Genomic_DNA"/>
</dbReference>
<name>A0A2X0PFX3_9BASI</name>
<dbReference type="Proteomes" id="UP000249464">
    <property type="component" value="Unassembled WGS sequence"/>
</dbReference>
<evidence type="ECO:0000256" key="2">
    <source>
        <dbReference type="SAM" id="Phobius"/>
    </source>
</evidence>
<feature type="region of interest" description="Disordered" evidence="1">
    <location>
        <begin position="1"/>
        <end position="24"/>
    </location>
</feature>
<gene>
    <name evidence="3" type="primary">BQ5605_C009g05709</name>
    <name evidence="3" type="ORF">BQ5605_C009G05709</name>
</gene>
<evidence type="ECO:0000313" key="4">
    <source>
        <dbReference type="Proteomes" id="UP000249464"/>
    </source>
</evidence>
<keyword evidence="2" id="KW-0472">Membrane</keyword>
<organism evidence="3 4">
    <name type="scientific">Microbotryum silenes-dioicae</name>
    <dbReference type="NCBI Taxonomy" id="796604"/>
    <lineage>
        <taxon>Eukaryota</taxon>
        <taxon>Fungi</taxon>
        <taxon>Dikarya</taxon>
        <taxon>Basidiomycota</taxon>
        <taxon>Pucciniomycotina</taxon>
        <taxon>Microbotryomycetes</taxon>
        <taxon>Microbotryales</taxon>
        <taxon>Microbotryaceae</taxon>
        <taxon>Microbotryum</taxon>
    </lineage>
</organism>
<protein>
    <submittedName>
        <fullName evidence="3">BQ5605_C009g05709 protein</fullName>
    </submittedName>
</protein>
<proteinExistence type="predicted"/>
<accession>A0A2X0PFX3</accession>
<evidence type="ECO:0000313" key="3">
    <source>
        <dbReference type="EMBL" id="SGY84652.1"/>
    </source>
</evidence>